<dbReference type="Gene3D" id="2.40.10.270">
    <property type="entry name" value="Bacteriophage SPP1 head-tail adaptor protein"/>
    <property type="match status" value="1"/>
</dbReference>
<name>A0A6J5M9F9_9CAUD</name>
<organism evidence="1">
    <name type="scientific">uncultured Caudovirales phage</name>
    <dbReference type="NCBI Taxonomy" id="2100421"/>
    <lineage>
        <taxon>Viruses</taxon>
        <taxon>Duplodnaviria</taxon>
        <taxon>Heunggongvirae</taxon>
        <taxon>Uroviricota</taxon>
        <taxon>Caudoviricetes</taxon>
        <taxon>Peduoviridae</taxon>
        <taxon>Maltschvirus</taxon>
        <taxon>Maltschvirus maltsch</taxon>
    </lineage>
</organism>
<dbReference type="EMBL" id="LR796396">
    <property type="protein sequence ID" value="CAB4141656.1"/>
    <property type="molecule type" value="Genomic_DNA"/>
</dbReference>
<reference evidence="1" key="1">
    <citation type="submission" date="2020-04" db="EMBL/GenBank/DDBJ databases">
        <authorList>
            <person name="Chiriac C."/>
            <person name="Salcher M."/>
            <person name="Ghai R."/>
            <person name="Kavagutti S V."/>
        </authorList>
    </citation>
    <scope>NUCLEOTIDE SEQUENCE</scope>
</reference>
<sequence>MKLGKAKANYVDANTMTRQVGIYAATRTSDGQGGFTTTFALQTTVWGDLRPDNQVREIGESELQFDQRNRLYIRFGVTINDSYEVDIEGDRYTIHSIKNVENQNRFLELIIYK</sequence>
<accession>A0A6J5M9F9</accession>
<evidence type="ECO:0000313" key="1">
    <source>
        <dbReference type="EMBL" id="CAB4141656.1"/>
    </source>
</evidence>
<dbReference type="NCBIfam" id="TIGR01563">
    <property type="entry name" value="gp16_SPP1"/>
    <property type="match status" value="1"/>
</dbReference>
<dbReference type="InterPro" id="IPR008767">
    <property type="entry name" value="Phage_SPP1_head-tail_adaptor"/>
</dbReference>
<gene>
    <name evidence="1" type="ORF">UFOVP426_3</name>
</gene>
<protein>
    <submittedName>
        <fullName evidence="1">Bacteriophage SPP1, head-tail adaptor</fullName>
    </submittedName>
</protein>
<proteinExistence type="predicted"/>
<dbReference type="Pfam" id="PF05521">
    <property type="entry name" value="Phage_HCP"/>
    <property type="match status" value="1"/>
</dbReference>
<dbReference type="InterPro" id="IPR038666">
    <property type="entry name" value="SSP1_head-tail_sf"/>
</dbReference>